<proteinExistence type="predicted"/>
<dbReference type="EMBL" id="GBRH01260904">
    <property type="protein sequence ID" value="JAD36991.1"/>
    <property type="molecule type" value="Transcribed_RNA"/>
</dbReference>
<evidence type="ECO:0000313" key="1">
    <source>
        <dbReference type="EMBL" id="JAD36991.1"/>
    </source>
</evidence>
<reference evidence="1" key="2">
    <citation type="journal article" date="2015" name="Data Brief">
        <title>Shoot transcriptome of the giant reed, Arundo donax.</title>
        <authorList>
            <person name="Barrero R.A."/>
            <person name="Guerrero F.D."/>
            <person name="Moolhuijzen P."/>
            <person name="Goolsby J.A."/>
            <person name="Tidwell J."/>
            <person name="Bellgard S.E."/>
            <person name="Bellgard M.I."/>
        </authorList>
    </citation>
    <scope>NUCLEOTIDE SEQUENCE</scope>
    <source>
        <tissue evidence="1">Shoot tissue taken approximately 20 cm above the soil surface</tissue>
    </source>
</reference>
<organism evidence="1">
    <name type="scientific">Arundo donax</name>
    <name type="common">Giant reed</name>
    <name type="synonym">Donax arundinaceus</name>
    <dbReference type="NCBI Taxonomy" id="35708"/>
    <lineage>
        <taxon>Eukaryota</taxon>
        <taxon>Viridiplantae</taxon>
        <taxon>Streptophyta</taxon>
        <taxon>Embryophyta</taxon>
        <taxon>Tracheophyta</taxon>
        <taxon>Spermatophyta</taxon>
        <taxon>Magnoliopsida</taxon>
        <taxon>Liliopsida</taxon>
        <taxon>Poales</taxon>
        <taxon>Poaceae</taxon>
        <taxon>PACMAD clade</taxon>
        <taxon>Arundinoideae</taxon>
        <taxon>Arundineae</taxon>
        <taxon>Arundo</taxon>
    </lineage>
</organism>
<accession>A0A0A8ZDV6</accession>
<sequence length="178" mass="18740">MGICKITQSCWPSSFLLQFLNLSWCFPLTPDLVHRSDSSSGSAKHTDPCAGEWHCLHKCGASAPISCSIIISCRVSPLCSVGATRCPMLCTGPYTVNSERESIVPLFFFFNLQAPVAASRRLGKPLVGAGTGAVGAAAAYCSSSSAHSISSAQTWLHKRIGWGSVDLSGGRSMGAERG</sequence>
<reference evidence="1" key="1">
    <citation type="submission" date="2014-09" db="EMBL/GenBank/DDBJ databases">
        <authorList>
            <person name="Magalhaes I.L.F."/>
            <person name="Oliveira U."/>
            <person name="Santos F.R."/>
            <person name="Vidigal T.H.D.A."/>
            <person name="Brescovit A.D."/>
            <person name="Santos A.J."/>
        </authorList>
    </citation>
    <scope>NUCLEOTIDE SEQUENCE</scope>
    <source>
        <tissue evidence="1">Shoot tissue taken approximately 20 cm above the soil surface</tissue>
    </source>
</reference>
<protein>
    <submittedName>
        <fullName evidence="1">Uncharacterized protein</fullName>
    </submittedName>
</protein>
<dbReference type="AlphaFoldDB" id="A0A0A8ZDV6"/>
<name>A0A0A8ZDV6_ARUDO</name>